<evidence type="ECO:0000313" key="1">
    <source>
        <dbReference type="EMBL" id="AUZ95398.1"/>
    </source>
</evidence>
<sequence>MFGLKDFMNRMTRTMEILTGNISSIKARNEYLFNDSVKLHNKLDSIIARLNIRESVPEPVENVDGFEFLTKSLTMSANENNWFEIVRKRDGVFLKSRGYSTEEEAIEVARQVAAAYPSERFYIIGPLKEVRANIPTTTNDYK</sequence>
<reference evidence="1 2" key="1">
    <citation type="submission" date="2017-06" db="EMBL/GenBank/DDBJ databases">
        <authorList>
            <person name="Kim H.J."/>
            <person name="Triplett B.A."/>
        </authorList>
    </citation>
    <scope>NUCLEOTIDE SEQUENCE [LARGE SCALE GENOMIC DNA]</scope>
</reference>
<proteinExistence type="predicted"/>
<keyword evidence="2" id="KW-1185">Reference proteome</keyword>
<protein>
    <submittedName>
        <fullName evidence="1">Uncharacterized protein</fullName>
    </submittedName>
</protein>
<dbReference type="KEGG" id="vg:40088642"/>
<dbReference type="Proteomes" id="UP000223025">
    <property type="component" value="Segment"/>
</dbReference>
<dbReference type="GeneID" id="40088642"/>
<name>A0A2L0V0T2_9CAUD</name>
<dbReference type="RefSeq" id="YP_009612304.1">
    <property type="nucleotide sequence ID" value="NC_042013.1"/>
</dbReference>
<dbReference type="EMBL" id="MF403008">
    <property type="protein sequence ID" value="AUZ95398.1"/>
    <property type="molecule type" value="Genomic_DNA"/>
</dbReference>
<organism evidence="1 2">
    <name type="scientific">Agrobacterium phage Atu_ph07</name>
    <dbReference type="NCBI Taxonomy" id="2024264"/>
    <lineage>
        <taxon>Viruses</taxon>
        <taxon>Duplodnaviria</taxon>
        <taxon>Heunggongvirae</taxon>
        <taxon>Uroviricota</taxon>
        <taxon>Caudoviricetes</taxon>
        <taxon>Polybotosvirus</taxon>
        <taxon>Polybotosvirus Atuph07</taxon>
    </lineage>
</organism>
<evidence type="ECO:0000313" key="2">
    <source>
        <dbReference type="Proteomes" id="UP000223025"/>
    </source>
</evidence>
<accession>A0A2L0V0T2</accession>